<feature type="transmembrane region" description="Helical" evidence="6">
    <location>
        <begin position="350"/>
        <end position="368"/>
    </location>
</feature>
<evidence type="ECO:0000256" key="4">
    <source>
        <dbReference type="ARBA" id="ARBA00023136"/>
    </source>
</evidence>
<feature type="region of interest" description="Disordered" evidence="5">
    <location>
        <begin position="467"/>
        <end position="494"/>
    </location>
</feature>
<feature type="region of interest" description="Disordered" evidence="5">
    <location>
        <begin position="403"/>
        <end position="445"/>
    </location>
</feature>
<feature type="transmembrane region" description="Helical" evidence="6">
    <location>
        <begin position="281"/>
        <end position="305"/>
    </location>
</feature>
<dbReference type="PANTHER" id="PTHR11040">
    <property type="entry name" value="ZINC/IRON TRANSPORTER"/>
    <property type="match status" value="1"/>
</dbReference>
<dbReference type="GO" id="GO:0005886">
    <property type="term" value="C:plasma membrane"/>
    <property type="evidence" value="ECO:0007669"/>
    <property type="project" value="TreeGrafter"/>
</dbReference>
<evidence type="ECO:0000256" key="5">
    <source>
        <dbReference type="SAM" id="MobiDB-lite"/>
    </source>
</evidence>
<keyword evidence="3 6" id="KW-1133">Transmembrane helix</keyword>
<dbReference type="PANTHER" id="PTHR11040:SF203">
    <property type="entry name" value="FI18611P1-RELATED"/>
    <property type="match status" value="1"/>
</dbReference>
<dbReference type="Pfam" id="PF02535">
    <property type="entry name" value="Zip"/>
    <property type="match status" value="1"/>
</dbReference>
<evidence type="ECO:0000256" key="1">
    <source>
        <dbReference type="ARBA" id="ARBA00004141"/>
    </source>
</evidence>
<feature type="transmembrane region" description="Helical" evidence="6">
    <location>
        <begin position="133"/>
        <end position="153"/>
    </location>
</feature>
<evidence type="ECO:0000256" key="2">
    <source>
        <dbReference type="ARBA" id="ARBA00022692"/>
    </source>
</evidence>
<dbReference type="Proteomes" id="UP000078541">
    <property type="component" value="Unassembled WGS sequence"/>
</dbReference>
<evidence type="ECO:0000256" key="6">
    <source>
        <dbReference type="SAM" id="Phobius"/>
    </source>
</evidence>
<keyword evidence="2 6" id="KW-0812">Transmembrane</keyword>
<evidence type="ECO:0000313" key="8">
    <source>
        <dbReference type="Proteomes" id="UP000078541"/>
    </source>
</evidence>
<feature type="transmembrane region" description="Helical" evidence="6">
    <location>
        <begin position="380"/>
        <end position="399"/>
    </location>
</feature>
<feature type="transmembrane region" description="Helical" evidence="6">
    <location>
        <begin position="317"/>
        <end position="338"/>
    </location>
</feature>
<reference evidence="7 8" key="1">
    <citation type="submission" date="2016-03" db="EMBL/GenBank/DDBJ databases">
        <title>Trachymyrmex septentrionalis WGS genome.</title>
        <authorList>
            <person name="Nygaard S."/>
            <person name="Hu H."/>
            <person name="Boomsma J."/>
            <person name="Zhang G."/>
        </authorList>
    </citation>
    <scope>NUCLEOTIDE SEQUENCE [LARGE SCALE GENOMIC DNA]</scope>
    <source>
        <strain evidence="7">Tsep2-gDNA-1</strain>
        <tissue evidence="7">Whole body</tissue>
    </source>
</reference>
<feature type="transmembrane region" description="Helical" evidence="6">
    <location>
        <begin position="255"/>
        <end position="275"/>
    </location>
</feature>
<protein>
    <submittedName>
        <fullName evidence="7">Zinc transporter ZIP1</fullName>
    </submittedName>
</protein>
<accession>A0A195FEK4</accession>
<evidence type="ECO:0000313" key="7">
    <source>
        <dbReference type="EMBL" id="KYN38833.1"/>
    </source>
</evidence>
<dbReference type="AlphaFoldDB" id="A0A195FEK4"/>
<feature type="transmembrane region" description="Helical" evidence="6">
    <location>
        <begin position="20"/>
        <end position="43"/>
    </location>
</feature>
<feature type="compositionally biased region" description="Low complexity" evidence="5">
    <location>
        <begin position="62"/>
        <end position="74"/>
    </location>
</feature>
<feature type="transmembrane region" description="Helical" evidence="6">
    <location>
        <begin position="92"/>
        <end position="113"/>
    </location>
</feature>
<dbReference type="InterPro" id="IPR003689">
    <property type="entry name" value="ZIP"/>
</dbReference>
<evidence type="ECO:0000256" key="3">
    <source>
        <dbReference type="ARBA" id="ARBA00022989"/>
    </source>
</evidence>
<dbReference type="STRING" id="34720.A0A195FEK4"/>
<proteinExistence type="predicted"/>
<keyword evidence="8" id="KW-1185">Reference proteome</keyword>
<dbReference type="GO" id="GO:0005385">
    <property type="term" value="F:zinc ion transmembrane transporter activity"/>
    <property type="evidence" value="ECO:0007669"/>
    <property type="project" value="TreeGrafter"/>
</dbReference>
<gene>
    <name evidence="7" type="ORF">ALC56_06832</name>
</gene>
<organism evidence="7 8">
    <name type="scientific">Trachymyrmex septentrionalis</name>
    <dbReference type="NCBI Taxonomy" id="34720"/>
    <lineage>
        <taxon>Eukaryota</taxon>
        <taxon>Metazoa</taxon>
        <taxon>Ecdysozoa</taxon>
        <taxon>Arthropoda</taxon>
        <taxon>Hexapoda</taxon>
        <taxon>Insecta</taxon>
        <taxon>Pterygota</taxon>
        <taxon>Neoptera</taxon>
        <taxon>Endopterygota</taxon>
        <taxon>Hymenoptera</taxon>
        <taxon>Apocrita</taxon>
        <taxon>Aculeata</taxon>
        <taxon>Formicoidea</taxon>
        <taxon>Formicidae</taxon>
        <taxon>Myrmicinae</taxon>
        <taxon>Trachymyrmex</taxon>
    </lineage>
</organism>
<sequence>MEDTTSGGQDPSNILLMSKIGAMVGLGFGSLALGTLPLMVGRYRAKKQLRQKRHQKRRQAMSSNSNTSTSTSTSDASPPHVDSASAANKQGLLTSLLLCFGGGVLLFTTFIHLAPEVRASVETHQSNKQLPDLGSLGLAELLFCGGFFLVYLVEEAVHAALTGKPESSEALLYRTVSVRRCNNNQTGKDDKVLPPIFVLPVALSNEERKVVRRHSDLELAIPELNYPINHHHSHDHHHHHHHHQHGTMQNTSIQGLLTVLALSFHAIFEGLAVGLEPSISSVAYLAAAIATHKLVIAFCVGMELYVAGASTKTTLGYLLIFAMVTPIGIAVGLVLAHFKNDSENLGPTPTILQGMAAGTLLYVVFFEVLARERANEKSGLLQLVAIIIGFTLMLGLQIATAHSHSHDGSGHGHSHGGHGHSHDCNSPNHTEVEEEDDHDHDHNHKHDVVTGMIDKVTDSIAEVLTNALSSSTMPSTTVQRNDINETSPLHPQRS</sequence>
<feature type="compositionally biased region" description="Basic residues" evidence="5">
    <location>
        <begin position="47"/>
        <end position="59"/>
    </location>
</feature>
<dbReference type="EMBL" id="KQ981636">
    <property type="protein sequence ID" value="KYN38833.1"/>
    <property type="molecule type" value="Genomic_DNA"/>
</dbReference>
<name>A0A195FEK4_9HYME</name>
<comment type="subcellular location">
    <subcellularLocation>
        <location evidence="1">Membrane</location>
        <topology evidence="1">Multi-pass membrane protein</topology>
    </subcellularLocation>
</comment>
<feature type="region of interest" description="Disordered" evidence="5">
    <location>
        <begin position="47"/>
        <end position="84"/>
    </location>
</feature>
<keyword evidence="4 6" id="KW-0472">Membrane</keyword>